<dbReference type="Pfam" id="PF12698">
    <property type="entry name" value="ABC2_membrane_3"/>
    <property type="match status" value="1"/>
</dbReference>
<evidence type="ECO:0000256" key="2">
    <source>
        <dbReference type="ARBA" id="ARBA00022692"/>
    </source>
</evidence>
<evidence type="ECO:0000256" key="3">
    <source>
        <dbReference type="ARBA" id="ARBA00022989"/>
    </source>
</evidence>
<evidence type="ECO:0000256" key="4">
    <source>
        <dbReference type="ARBA" id="ARBA00023136"/>
    </source>
</evidence>
<evidence type="ECO:0000313" key="8">
    <source>
        <dbReference type="Proteomes" id="UP001247307"/>
    </source>
</evidence>
<feature type="transmembrane region" description="Helical" evidence="5">
    <location>
        <begin position="110"/>
        <end position="136"/>
    </location>
</feature>
<feature type="transmembrane region" description="Helical" evidence="5">
    <location>
        <begin position="35"/>
        <end position="56"/>
    </location>
</feature>
<keyword evidence="2 5" id="KW-0812">Transmembrane</keyword>
<protein>
    <submittedName>
        <fullName evidence="7">ABC-2 type transport system permease protein</fullName>
    </submittedName>
</protein>
<dbReference type="GO" id="GO:0016020">
    <property type="term" value="C:membrane"/>
    <property type="evidence" value="ECO:0007669"/>
    <property type="project" value="UniProtKB-SubCell"/>
</dbReference>
<feature type="transmembrane region" description="Helical" evidence="5">
    <location>
        <begin position="231"/>
        <end position="250"/>
    </location>
</feature>
<evidence type="ECO:0000259" key="6">
    <source>
        <dbReference type="Pfam" id="PF12698"/>
    </source>
</evidence>
<feature type="domain" description="ABC-2 type transporter transmembrane" evidence="6">
    <location>
        <begin position="55"/>
        <end position="251"/>
    </location>
</feature>
<dbReference type="PANTHER" id="PTHR43229:SF2">
    <property type="entry name" value="NODULATION PROTEIN J"/>
    <property type="match status" value="1"/>
</dbReference>
<keyword evidence="4 5" id="KW-0472">Membrane</keyword>
<name>A0AAE3YGG7_9MICC</name>
<accession>A0AAE3YGG7</accession>
<dbReference type="InterPro" id="IPR051784">
    <property type="entry name" value="Nod_factor_ABC_transporter"/>
</dbReference>
<evidence type="ECO:0000256" key="5">
    <source>
        <dbReference type="SAM" id="Phobius"/>
    </source>
</evidence>
<comment type="caution">
    <text evidence="7">The sequence shown here is derived from an EMBL/GenBank/DDBJ whole genome shotgun (WGS) entry which is preliminary data.</text>
</comment>
<dbReference type="Proteomes" id="UP001247307">
    <property type="component" value="Unassembled WGS sequence"/>
</dbReference>
<dbReference type="RefSeq" id="WP_309852278.1">
    <property type="nucleotide sequence ID" value="NZ_BAAAIU010000004.1"/>
</dbReference>
<dbReference type="InterPro" id="IPR013525">
    <property type="entry name" value="ABC2_TM"/>
</dbReference>
<feature type="transmembrane region" description="Helical" evidence="5">
    <location>
        <begin position="68"/>
        <end position="90"/>
    </location>
</feature>
<dbReference type="AlphaFoldDB" id="A0AAE3YGG7"/>
<evidence type="ECO:0000256" key="1">
    <source>
        <dbReference type="ARBA" id="ARBA00004141"/>
    </source>
</evidence>
<dbReference type="GO" id="GO:0140359">
    <property type="term" value="F:ABC-type transporter activity"/>
    <property type="evidence" value="ECO:0007669"/>
    <property type="project" value="InterPro"/>
</dbReference>
<dbReference type="PANTHER" id="PTHR43229">
    <property type="entry name" value="NODULATION PROTEIN J"/>
    <property type="match status" value="1"/>
</dbReference>
<organism evidence="7 8">
    <name type="scientific">Falsarthrobacter nasiphocae</name>
    <dbReference type="NCBI Taxonomy" id="189863"/>
    <lineage>
        <taxon>Bacteria</taxon>
        <taxon>Bacillati</taxon>
        <taxon>Actinomycetota</taxon>
        <taxon>Actinomycetes</taxon>
        <taxon>Micrococcales</taxon>
        <taxon>Micrococcaceae</taxon>
        <taxon>Falsarthrobacter</taxon>
    </lineage>
</organism>
<evidence type="ECO:0000313" key="7">
    <source>
        <dbReference type="EMBL" id="MDR6892755.1"/>
    </source>
</evidence>
<gene>
    <name evidence="7" type="ORF">J2S35_001695</name>
</gene>
<feature type="transmembrane region" description="Helical" evidence="5">
    <location>
        <begin position="148"/>
        <end position="170"/>
    </location>
</feature>
<keyword evidence="3 5" id="KW-1133">Transmembrane helix</keyword>
<reference evidence="7" key="1">
    <citation type="submission" date="2023-07" db="EMBL/GenBank/DDBJ databases">
        <title>Sequencing the genomes of 1000 actinobacteria strains.</title>
        <authorList>
            <person name="Klenk H.-P."/>
        </authorList>
    </citation>
    <scope>NUCLEOTIDE SEQUENCE</scope>
    <source>
        <strain evidence="7">DSM 13988</strain>
    </source>
</reference>
<comment type="subcellular location">
    <subcellularLocation>
        <location evidence="1">Membrane</location>
        <topology evidence="1">Multi-pass membrane protein</topology>
    </subcellularLocation>
</comment>
<sequence>MKTTSPDLAIPRGHSALRSYVELTRFTFLRNKGELPFYLILQMLVSGSVIFGLAIMADTSQAEWTRHLAAGSWALSLMMIGCLVVPTKMASSLLDGFQEFQRTLPIPRPVLLLADATVWSLACLPGFLVSIGLAVLHLGVRPTVDGRTLILVLAALLAYLMIGYSVALWIPPAMAGLVQQVIILGAMLFSPITYPADRIPDWAVVVHSILPFTPAANLVREGFFPTGAGPAWTDLVSVVAWGALFFVLALKGVARRG</sequence>
<dbReference type="EMBL" id="JAVDUI010000001">
    <property type="protein sequence ID" value="MDR6892755.1"/>
    <property type="molecule type" value="Genomic_DNA"/>
</dbReference>
<proteinExistence type="predicted"/>
<keyword evidence="8" id="KW-1185">Reference proteome</keyword>